<name>A0ABN9T5A1_9DINO</name>
<evidence type="ECO:0000313" key="2">
    <source>
        <dbReference type="EMBL" id="CAK0840227.1"/>
    </source>
</evidence>
<dbReference type="Proteomes" id="UP001189429">
    <property type="component" value="Unassembled WGS sequence"/>
</dbReference>
<sequence length="163" mass="17562">MRHRPQQRSGALHEAAPLSEAPHAGHPWVSGLPSWIGRVAASTRHRPGTGLASPDIRHLDDKRHDWTFRSGAEIVGEVACECRHGEKRRSRPTNTSGSATGRSKRNGGRRGEEEEEEEEEDGEQAKPFRYSPAAASGSDVCAKGSGVRFAPLPLLAARSGGRG</sequence>
<evidence type="ECO:0000313" key="3">
    <source>
        <dbReference type="Proteomes" id="UP001189429"/>
    </source>
</evidence>
<feature type="region of interest" description="Disordered" evidence="1">
    <location>
        <begin position="83"/>
        <end position="145"/>
    </location>
</feature>
<evidence type="ECO:0000256" key="1">
    <source>
        <dbReference type="SAM" id="MobiDB-lite"/>
    </source>
</evidence>
<keyword evidence="3" id="KW-1185">Reference proteome</keyword>
<comment type="caution">
    <text evidence="2">The sequence shown here is derived from an EMBL/GenBank/DDBJ whole genome shotgun (WGS) entry which is preliminary data.</text>
</comment>
<protein>
    <submittedName>
        <fullName evidence="2">Uncharacterized protein</fullName>
    </submittedName>
</protein>
<gene>
    <name evidence="2" type="ORF">PCOR1329_LOCUS35717</name>
</gene>
<organism evidence="2 3">
    <name type="scientific">Prorocentrum cordatum</name>
    <dbReference type="NCBI Taxonomy" id="2364126"/>
    <lineage>
        <taxon>Eukaryota</taxon>
        <taxon>Sar</taxon>
        <taxon>Alveolata</taxon>
        <taxon>Dinophyceae</taxon>
        <taxon>Prorocentrales</taxon>
        <taxon>Prorocentraceae</taxon>
        <taxon>Prorocentrum</taxon>
    </lineage>
</organism>
<reference evidence="2" key="1">
    <citation type="submission" date="2023-10" db="EMBL/GenBank/DDBJ databases">
        <authorList>
            <person name="Chen Y."/>
            <person name="Shah S."/>
            <person name="Dougan E. K."/>
            <person name="Thang M."/>
            <person name="Chan C."/>
        </authorList>
    </citation>
    <scope>NUCLEOTIDE SEQUENCE [LARGE SCALE GENOMIC DNA]</scope>
</reference>
<feature type="compositionally biased region" description="Polar residues" evidence="1">
    <location>
        <begin position="92"/>
        <end position="101"/>
    </location>
</feature>
<accession>A0ABN9T5A1</accession>
<feature type="compositionally biased region" description="Acidic residues" evidence="1">
    <location>
        <begin position="113"/>
        <end position="122"/>
    </location>
</feature>
<proteinExistence type="predicted"/>
<dbReference type="EMBL" id="CAUYUJ010014360">
    <property type="protein sequence ID" value="CAK0840227.1"/>
    <property type="molecule type" value="Genomic_DNA"/>
</dbReference>
<feature type="region of interest" description="Disordered" evidence="1">
    <location>
        <begin position="1"/>
        <end position="32"/>
    </location>
</feature>